<accession>A0A095X0M4</accession>
<evidence type="ECO:0000259" key="6">
    <source>
        <dbReference type="Pfam" id="PF04055"/>
    </source>
</evidence>
<dbReference type="SFLD" id="SFLDG01386">
    <property type="entry name" value="main_SPASM_domain-containing"/>
    <property type="match status" value="1"/>
</dbReference>
<dbReference type="InterPro" id="IPR007197">
    <property type="entry name" value="rSAM"/>
</dbReference>
<organism evidence="7 8">
    <name type="scientific">Anaerococcus lactolyticus S7-1-13</name>
    <dbReference type="NCBI Taxonomy" id="1284686"/>
    <lineage>
        <taxon>Bacteria</taxon>
        <taxon>Bacillati</taxon>
        <taxon>Bacillota</taxon>
        <taxon>Tissierellia</taxon>
        <taxon>Tissierellales</taxon>
        <taxon>Peptoniphilaceae</taxon>
        <taxon>Anaerococcus</taxon>
    </lineage>
</organism>
<protein>
    <recommendedName>
        <fullName evidence="6">Radical SAM core domain-containing protein</fullName>
    </recommendedName>
</protein>
<gene>
    <name evidence="7" type="ORF">HMPREF1630_08260</name>
</gene>
<proteinExistence type="inferred from homology"/>
<dbReference type="Proteomes" id="UP000029579">
    <property type="component" value="Unassembled WGS sequence"/>
</dbReference>
<reference evidence="7 8" key="1">
    <citation type="submission" date="2014-07" db="EMBL/GenBank/DDBJ databases">
        <authorList>
            <person name="McCorrison J."/>
            <person name="Sanka R."/>
            <person name="Torralba M."/>
            <person name="Gillis M."/>
            <person name="Haft D.H."/>
            <person name="Methe B."/>
            <person name="Sutton G."/>
            <person name="Nelson K.E."/>
        </authorList>
    </citation>
    <scope>NUCLEOTIDE SEQUENCE [LARGE SCALE GENOMIC DNA]</scope>
    <source>
        <strain evidence="7 8">S7-1-13</strain>
    </source>
</reference>
<keyword evidence="3" id="KW-0408">Iron</keyword>
<evidence type="ECO:0000313" key="8">
    <source>
        <dbReference type="Proteomes" id="UP000029579"/>
    </source>
</evidence>
<dbReference type="InterPro" id="IPR013785">
    <property type="entry name" value="Aldolase_TIM"/>
</dbReference>
<dbReference type="OrthoDB" id="9763993at2"/>
<feature type="domain" description="Radical SAM core" evidence="6">
    <location>
        <begin position="13"/>
        <end position="176"/>
    </location>
</feature>
<dbReference type="InterPro" id="IPR023867">
    <property type="entry name" value="Sulphatase_maturase_rSAM"/>
</dbReference>
<dbReference type="GO" id="GO:0016491">
    <property type="term" value="F:oxidoreductase activity"/>
    <property type="evidence" value="ECO:0007669"/>
    <property type="project" value="InterPro"/>
</dbReference>
<dbReference type="InterPro" id="IPR058240">
    <property type="entry name" value="rSAM_sf"/>
</dbReference>
<evidence type="ECO:0000313" key="7">
    <source>
        <dbReference type="EMBL" id="KGF03261.1"/>
    </source>
</evidence>
<dbReference type="GO" id="GO:0046872">
    <property type="term" value="F:metal ion binding"/>
    <property type="evidence" value="ECO:0007669"/>
    <property type="project" value="UniProtKB-KW"/>
</dbReference>
<dbReference type="eggNOG" id="COG0641">
    <property type="taxonomic scope" value="Bacteria"/>
</dbReference>
<keyword evidence="2" id="KW-0479">Metal-binding</keyword>
<evidence type="ECO:0000256" key="3">
    <source>
        <dbReference type="ARBA" id="ARBA00023004"/>
    </source>
</evidence>
<keyword evidence="1" id="KW-0949">S-adenosyl-L-methionine</keyword>
<dbReference type="RefSeq" id="WP_037328617.1">
    <property type="nucleotide sequence ID" value="NZ_JRMW01000041.1"/>
</dbReference>
<dbReference type="GO" id="GO:0051536">
    <property type="term" value="F:iron-sulfur cluster binding"/>
    <property type="evidence" value="ECO:0007669"/>
    <property type="project" value="UniProtKB-KW"/>
</dbReference>
<name>A0A095X0M4_9FIRM</name>
<dbReference type="EMBL" id="JRMW01000041">
    <property type="protein sequence ID" value="KGF03261.1"/>
    <property type="molecule type" value="Genomic_DNA"/>
</dbReference>
<dbReference type="PANTHER" id="PTHR43273">
    <property type="entry name" value="ANAEROBIC SULFATASE-MATURATING ENZYME HOMOLOG ASLB-RELATED"/>
    <property type="match status" value="1"/>
</dbReference>
<dbReference type="AlphaFoldDB" id="A0A095X0M4"/>
<dbReference type="SFLD" id="SFLDG01067">
    <property type="entry name" value="SPASM/twitch_domain_containing"/>
    <property type="match status" value="1"/>
</dbReference>
<keyword evidence="4" id="KW-0411">Iron-sulfur</keyword>
<evidence type="ECO:0000256" key="4">
    <source>
        <dbReference type="ARBA" id="ARBA00023014"/>
    </source>
</evidence>
<dbReference type="SFLD" id="SFLDS00029">
    <property type="entry name" value="Radical_SAM"/>
    <property type="match status" value="1"/>
</dbReference>
<sequence>MDTLYVMIKPNSNLCNIDCSYCFYKKNHNNIVDKYNKFLTKRSCVILIKNIILDLSSNNDIQFIFQGGEPSLIGLEFYKFFIDTVNFFNRTLQKNISYNFQTNGINIDEEWALFFKENNFLVGLSLDMYQNNHDLHRTCSGQGTFDFVMKTKRIFDSLGVDYNILSVLTKNLSMHPIDAYKFIKNEQISYVQFIPCIDDNVNDDNIRVSPRDIYNFYSGIVYLWIDDLKNNRIIHIKLFEDIYYFIKNKTIGFCGQNGQCGLQIVVESDLSVYPCDFFCFEKYRLGSLYKNNLSKILLNSKHLCFLNEKIYEEKESYCKNHCGIYSQCGLGCKKLFGKMYLDETGFCAYKNIVKLIRDNYCAIDSAYKLNN</sequence>
<dbReference type="SFLD" id="SFLDG01072">
    <property type="entry name" value="dehydrogenase_like"/>
    <property type="match status" value="1"/>
</dbReference>
<dbReference type="PANTHER" id="PTHR43273:SF3">
    <property type="entry name" value="ANAEROBIC SULFATASE-MATURATING ENZYME HOMOLOG ASLB-RELATED"/>
    <property type="match status" value="1"/>
</dbReference>
<dbReference type="Pfam" id="PF04055">
    <property type="entry name" value="Radical_SAM"/>
    <property type="match status" value="1"/>
</dbReference>
<comment type="caution">
    <text evidence="7">The sequence shown here is derived from an EMBL/GenBank/DDBJ whole genome shotgun (WGS) entry which is preliminary data.</text>
</comment>
<comment type="similarity">
    <text evidence="5">Belongs to the radical SAM superfamily. Anaerobic sulfatase-maturating enzyme family.</text>
</comment>
<dbReference type="SUPFAM" id="SSF102114">
    <property type="entry name" value="Radical SAM enzymes"/>
    <property type="match status" value="1"/>
</dbReference>
<evidence type="ECO:0000256" key="5">
    <source>
        <dbReference type="ARBA" id="ARBA00023601"/>
    </source>
</evidence>
<evidence type="ECO:0000256" key="1">
    <source>
        <dbReference type="ARBA" id="ARBA00022691"/>
    </source>
</evidence>
<dbReference type="CDD" id="cd01335">
    <property type="entry name" value="Radical_SAM"/>
    <property type="match status" value="1"/>
</dbReference>
<evidence type="ECO:0000256" key="2">
    <source>
        <dbReference type="ARBA" id="ARBA00022723"/>
    </source>
</evidence>
<dbReference type="Gene3D" id="3.20.20.70">
    <property type="entry name" value="Aldolase class I"/>
    <property type="match status" value="1"/>
</dbReference>